<organism evidence="12 13">
    <name type="scientific">Lignipirellula cremea</name>
    <dbReference type="NCBI Taxonomy" id="2528010"/>
    <lineage>
        <taxon>Bacteria</taxon>
        <taxon>Pseudomonadati</taxon>
        <taxon>Planctomycetota</taxon>
        <taxon>Planctomycetia</taxon>
        <taxon>Pirellulales</taxon>
        <taxon>Pirellulaceae</taxon>
        <taxon>Lignipirellula</taxon>
    </lineage>
</organism>
<dbReference type="FunFam" id="1.10.287.3510:FF:000001">
    <property type="entry name" value="NADH-quinone oxidoreductase subunit K"/>
    <property type="match status" value="1"/>
</dbReference>
<comment type="similarity">
    <text evidence="3 10">Belongs to the complex I subunit 4L family.</text>
</comment>
<keyword evidence="10" id="KW-1003">Cell membrane</keyword>
<evidence type="ECO:0000256" key="11">
    <source>
        <dbReference type="SAM" id="MobiDB-lite"/>
    </source>
</evidence>
<reference evidence="12 13" key="1">
    <citation type="submission" date="2019-02" db="EMBL/GenBank/DDBJ databases">
        <title>Deep-cultivation of Planctomycetes and their phenomic and genomic characterization uncovers novel biology.</title>
        <authorList>
            <person name="Wiegand S."/>
            <person name="Jogler M."/>
            <person name="Boedeker C."/>
            <person name="Pinto D."/>
            <person name="Vollmers J."/>
            <person name="Rivas-Marin E."/>
            <person name="Kohn T."/>
            <person name="Peeters S.H."/>
            <person name="Heuer A."/>
            <person name="Rast P."/>
            <person name="Oberbeckmann S."/>
            <person name="Bunk B."/>
            <person name="Jeske O."/>
            <person name="Meyerdierks A."/>
            <person name="Storesund J.E."/>
            <person name="Kallscheuer N."/>
            <person name="Luecker S."/>
            <person name="Lage O.M."/>
            <person name="Pohl T."/>
            <person name="Merkel B.J."/>
            <person name="Hornburger P."/>
            <person name="Mueller R.-W."/>
            <person name="Bruemmer F."/>
            <person name="Labrenz M."/>
            <person name="Spormann A.M."/>
            <person name="Op den Camp H."/>
            <person name="Overmann J."/>
            <person name="Amann R."/>
            <person name="Jetten M.S.M."/>
            <person name="Mascher T."/>
            <person name="Medema M.H."/>
            <person name="Devos D.P."/>
            <person name="Kaster A.-K."/>
            <person name="Ovreas L."/>
            <person name="Rohde M."/>
            <person name="Galperin M.Y."/>
            <person name="Jogler C."/>
        </authorList>
    </citation>
    <scope>NUCLEOTIDE SEQUENCE [LARGE SCALE GENOMIC DNA]</scope>
    <source>
        <strain evidence="12 13">Pla85_3_4</strain>
    </source>
</reference>
<dbReference type="InterPro" id="IPR039428">
    <property type="entry name" value="NUOK/Mnh_C1-like"/>
</dbReference>
<dbReference type="EMBL" id="CP036433">
    <property type="protein sequence ID" value="QDU94214.1"/>
    <property type="molecule type" value="Genomic_DNA"/>
</dbReference>
<keyword evidence="6 10" id="KW-0874">Quinone</keyword>
<dbReference type="Gene3D" id="1.10.287.3510">
    <property type="match status" value="1"/>
</dbReference>
<dbReference type="AlphaFoldDB" id="A0A518DQW6"/>
<dbReference type="EC" id="7.1.1.-" evidence="10"/>
<evidence type="ECO:0000256" key="3">
    <source>
        <dbReference type="ARBA" id="ARBA00010519"/>
    </source>
</evidence>
<feature type="transmembrane region" description="Helical" evidence="10">
    <location>
        <begin position="65"/>
        <end position="88"/>
    </location>
</feature>
<accession>A0A518DQW6</accession>
<sequence length="148" mass="16562">MTADIALLQNYLVVGAILFAVGMVGFLVRRNMIIMFLCAEMMLQGVSLSLVAWSRYHNDWGGQMLVIFIIAVAACEAGIGLALILMLFHKSGRLDIAFWDDLREAGQPGFVDRKMPEERAEDQVWPTLTPAGIRPELDQDELSHRSRV</sequence>
<dbReference type="GO" id="GO:0030964">
    <property type="term" value="C:NADH dehydrogenase complex"/>
    <property type="evidence" value="ECO:0007669"/>
    <property type="project" value="TreeGrafter"/>
</dbReference>
<evidence type="ECO:0000313" key="12">
    <source>
        <dbReference type="EMBL" id="QDU94214.1"/>
    </source>
</evidence>
<evidence type="ECO:0000256" key="9">
    <source>
        <dbReference type="ARBA" id="ARBA00023136"/>
    </source>
</evidence>
<feature type="transmembrane region" description="Helical" evidence="10">
    <location>
        <begin position="34"/>
        <end position="53"/>
    </location>
</feature>
<dbReference type="GO" id="GO:0005886">
    <property type="term" value="C:plasma membrane"/>
    <property type="evidence" value="ECO:0007669"/>
    <property type="project" value="UniProtKB-SubCell"/>
</dbReference>
<comment type="subcellular location">
    <subcellularLocation>
        <location evidence="10">Cell membrane</location>
        <topology evidence="10">Multi-pass membrane protein</topology>
    </subcellularLocation>
    <subcellularLocation>
        <location evidence="2">Membrane</location>
        <topology evidence="2">Multi-pass membrane protein</topology>
    </subcellularLocation>
</comment>
<evidence type="ECO:0000256" key="8">
    <source>
        <dbReference type="ARBA" id="ARBA00022989"/>
    </source>
</evidence>
<dbReference type="RefSeq" id="WP_145052244.1">
    <property type="nucleotide sequence ID" value="NZ_CP036433.1"/>
</dbReference>
<keyword evidence="10" id="KW-0520">NAD</keyword>
<gene>
    <name evidence="12" type="primary">nuoK_1</name>
    <name evidence="10" type="synonym">nuoK</name>
    <name evidence="12" type="ORF">Pla8534_20020</name>
</gene>
<dbReference type="Proteomes" id="UP000317648">
    <property type="component" value="Chromosome"/>
</dbReference>
<comment type="function">
    <text evidence="1 10">NDH-1 shuttles electrons from NADH, via FMN and iron-sulfur (Fe-S) centers, to quinones in the respiratory chain. The immediate electron acceptor for the enzyme in this species is believed to be ubiquinone. Couples the redox reaction to proton translocation (for every two electrons transferred, four hydrogen ions are translocated across the cytoplasmic membrane), and thus conserves the redox energy in a proton gradient.</text>
</comment>
<evidence type="ECO:0000256" key="6">
    <source>
        <dbReference type="ARBA" id="ARBA00022719"/>
    </source>
</evidence>
<dbReference type="GO" id="GO:0050136">
    <property type="term" value="F:NADH dehydrogenase (quinone) (non-electrogenic) activity"/>
    <property type="evidence" value="ECO:0007669"/>
    <property type="project" value="UniProtKB-UniRule"/>
</dbReference>
<evidence type="ECO:0000256" key="10">
    <source>
        <dbReference type="HAMAP-Rule" id="MF_01456"/>
    </source>
</evidence>
<dbReference type="PANTHER" id="PTHR11434:SF16">
    <property type="entry name" value="NADH-UBIQUINONE OXIDOREDUCTASE CHAIN 4L"/>
    <property type="match status" value="1"/>
</dbReference>
<dbReference type="InterPro" id="IPR001133">
    <property type="entry name" value="NADH_UbQ_OxRdtase_chain4L/K"/>
</dbReference>
<keyword evidence="4 10" id="KW-0813">Transport</keyword>
<comment type="subunit">
    <text evidence="10">NDH-1 is composed of 14 different subunits. Subunits NuoA, H, J, K, L, M, N constitute the membrane sector of the complex.</text>
</comment>
<evidence type="ECO:0000256" key="1">
    <source>
        <dbReference type="ARBA" id="ARBA00002378"/>
    </source>
</evidence>
<feature type="transmembrane region" description="Helical" evidence="10">
    <location>
        <begin position="6"/>
        <end position="27"/>
    </location>
</feature>
<dbReference type="OrthoDB" id="9811124at2"/>
<name>A0A518DQW6_9BACT</name>
<dbReference type="Pfam" id="PF00420">
    <property type="entry name" value="Oxidored_q2"/>
    <property type="match status" value="1"/>
</dbReference>
<dbReference type="GO" id="GO:0048038">
    <property type="term" value="F:quinone binding"/>
    <property type="evidence" value="ECO:0007669"/>
    <property type="project" value="UniProtKB-KW"/>
</dbReference>
<keyword evidence="10" id="KW-0830">Ubiquinone</keyword>
<dbReference type="HAMAP" id="MF_01456">
    <property type="entry name" value="NDH1_NuoK"/>
    <property type="match status" value="1"/>
</dbReference>
<evidence type="ECO:0000256" key="5">
    <source>
        <dbReference type="ARBA" id="ARBA00022692"/>
    </source>
</evidence>
<keyword evidence="7 10" id="KW-1278">Translocase</keyword>
<keyword evidence="5 10" id="KW-0812">Transmembrane</keyword>
<comment type="catalytic activity">
    <reaction evidence="10">
        <text>a quinone + NADH + 5 H(+)(in) = a quinol + NAD(+) + 4 H(+)(out)</text>
        <dbReference type="Rhea" id="RHEA:57888"/>
        <dbReference type="ChEBI" id="CHEBI:15378"/>
        <dbReference type="ChEBI" id="CHEBI:24646"/>
        <dbReference type="ChEBI" id="CHEBI:57540"/>
        <dbReference type="ChEBI" id="CHEBI:57945"/>
        <dbReference type="ChEBI" id="CHEBI:132124"/>
    </reaction>
</comment>
<protein>
    <recommendedName>
        <fullName evidence="10">NADH-quinone oxidoreductase subunit K</fullName>
        <ecNumber evidence="10">7.1.1.-</ecNumber>
    </recommendedName>
    <alternativeName>
        <fullName evidence="10">NADH dehydrogenase I subunit K</fullName>
    </alternativeName>
    <alternativeName>
        <fullName evidence="10">NDH-1 subunit K</fullName>
    </alternativeName>
</protein>
<proteinExistence type="inferred from homology"/>
<keyword evidence="8 10" id="KW-1133">Transmembrane helix</keyword>
<feature type="compositionally biased region" description="Basic and acidic residues" evidence="11">
    <location>
        <begin position="135"/>
        <end position="148"/>
    </location>
</feature>
<dbReference type="KEGG" id="lcre:Pla8534_20020"/>
<keyword evidence="13" id="KW-1185">Reference proteome</keyword>
<keyword evidence="9 10" id="KW-0472">Membrane</keyword>
<dbReference type="NCBIfam" id="NF004320">
    <property type="entry name" value="PRK05715.1-2"/>
    <property type="match status" value="1"/>
</dbReference>
<evidence type="ECO:0000313" key="13">
    <source>
        <dbReference type="Proteomes" id="UP000317648"/>
    </source>
</evidence>
<keyword evidence="12" id="KW-0560">Oxidoreductase</keyword>
<dbReference type="PANTHER" id="PTHR11434">
    <property type="entry name" value="NADH-UBIQUINONE OXIDOREDUCTASE SUBUNIT ND4L"/>
    <property type="match status" value="1"/>
</dbReference>
<evidence type="ECO:0000256" key="7">
    <source>
        <dbReference type="ARBA" id="ARBA00022967"/>
    </source>
</evidence>
<evidence type="ECO:0000256" key="2">
    <source>
        <dbReference type="ARBA" id="ARBA00004141"/>
    </source>
</evidence>
<dbReference type="GO" id="GO:0042773">
    <property type="term" value="P:ATP synthesis coupled electron transport"/>
    <property type="evidence" value="ECO:0007669"/>
    <property type="project" value="InterPro"/>
</dbReference>
<evidence type="ECO:0000256" key="4">
    <source>
        <dbReference type="ARBA" id="ARBA00022448"/>
    </source>
</evidence>
<feature type="region of interest" description="Disordered" evidence="11">
    <location>
        <begin position="129"/>
        <end position="148"/>
    </location>
</feature>